<dbReference type="InterPro" id="IPR015590">
    <property type="entry name" value="Aldehyde_DH_dom"/>
</dbReference>
<sequence>MKFSNLQNDESSATEQMQLIFSQQRANFDAEPYPDLESRRTKLFKLKKQIIRYQDVIAAAINTDFSSRSIDESKLLDLLGSVLEAEHAIRHLRRWMRPSKRSTELLFLSNRLRVQYQPKGVVGVVVPWNFPVYLALGPLVAALAAGNRVMIKLPEVTPATNAVVKRMLGEIFKEDEVAVFGEEITDPAQFTSLPFNHIVFTGSPAIGRVVMRAAAENLTPVTLELGGKSPALVSRHYPLADAAKRVLHGKATNCGQICVAPDYALVPKEKIDEFVEECKSNFAAMYGNNISNNTNYTSIVNDRHLKRLQEILEDAKQNGAHIIACGEYNPKQDARRMPVHIVLNCTPQMRIMKEELFGPILPIVAYDTLDDAINFIKAGERPLALYCFTHDANERDYILKNTHSGGVTINDWGWHVVNHDAPFGGIGNSGMGTYHGEEGFRELSHAKTVFIRHRFFPTQLFYPPYGTWIQKLALRFFLKQGDPNLK</sequence>
<dbReference type="InterPro" id="IPR016162">
    <property type="entry name" value="Ald_DH_N"/>
</dbReference>
<dbReference type="SUPFAM" id="SSF53720">
    <property type="entry name" value="ALDH-like"/>
    <property type="match status" value="1"/>
</dbReference>
<evidence type="ECO:0000256" key="5">
    <source>
        <dbReference type="PROSITE-ProRule" id="PRU10007"/>
    </source>
</evidence>
<dbReference type="InterPro" id="IPR016163">
    <property type="entry name" value="Ald_DH_C"/>
</dbReference>
<evidence type="ECO:0000256" key="3">
    <source>
        <dbReference type="ARBA" id="ARBA00023027"/>
    </source>
</evidence>
<accession>A0ABY8S719</accession>
<dbReference type="GO" id="GO:0050269">
    <property type="term" value="F:coniferyl-aldehyde dehydrogenase [NAD(P)+] activity"/>
    <property type="evidence" value="ECO:0007669"/>
    <property type="project" value="UniProtKB-EC"/>
</dbReference>
<dbReference type="Pfam" id="PF00171">
    <property type="entry name" value="Aldedh"/>
    <property type="match status" value="1"/>
</dbReference>
<evidence type="ECO:0000313" key="9">
    <source>
        <dbReference type="Proteomes" id="UP001229836"/>
    </source>
</evidence>
<dbReference type="InterPro" id="IPR029510">
    <property type="entry name" value="Ald_DH_CS_GLU"/>
</dbReference>
<evidence type="ECO:0000256" key="2">
    <source>
        <dbReference type="ARBA" id="ARBA00023002"/>
    </source>
</evidence>
<reference evidence="8 9" key="1">
    <citation type="submission" date="2023-05" db="EMBL/GenBank/DDBJ databases">
        <title>The complete genome of Acinetobacter sp. nov KCTC 92772.</title>
        <authorList>
            <person name="Zhou G."/>
        </authorList>
    </citation>
    <scope>NUCLEOTIDE SEQUENCE [LARGE SCALE GENOMIC DNA]</scope>
    <source>
        <strain evidence="8 9">KCTC 92772</strain>
    </source>
</reference>
<dbReference type="InterPro" id="IPR016161">
    <property type="entry name" value="Ald_DH/histidinol_DH"/>
</dbReference>
<evidence type="ECO:0000256" key="4">
    <source>
        <dbReference type="PIRNR" id="PIRNR036492"/>
    </source>
</evidence>
<dbReference type="PANTHER" id="PTHR43570:SF20">
    <property type="entry name" value="ALDEHYDE DEHYDROGENASE ALDX-RELATED"/>
    <property type="match status" value="1"/>
</dbReference>
<evidence type="ECO:0000259" key="7">
    <source>
        <dbReference type="Pfam" id="PF00171"/>
    </source>
</evidence>
<comment type="similarity">
    <text evidence="1 4 6">Belongs to the aldehyde dehydrogenase family.</text>
</comment>
<dbReference type="Gene3D" id="3.40.605.10">
    <property type="entry name" value="Aldehyde Dehydrogenase, Chain A, domain 1"/>
    <property type="match status" value="1"/>
</dbReference>
<keyword evidence="9" id="KW-1185">Reference proteome</keyword>
<dbReference type="PIRSF" id="PIRSF036492">
    <property type="entry name" value="ALDH"/>
    <property type="match status" value="1"/>
</dbReference>
<dbReference type="EMBL" id="CP125669">
    <property type="protein sequence ID" value="WHP07216.1"/>
    <property type="molecule type" value="Genomic_DNA"/>
</dbReference>
<dbReference type="PROSITE" id="PS00687">
    <property type="entry name" value="ALDEHYDE_DEHYDR_GLU"/>
    <property type="match status" value="1"/>
</dbReference>
<feature type="active site" evidence="5">
    <location>
        <position position="224"/>
    </location>
</feature>
<dbReference type="Proteomes" id="UP001229836">
    <property type="component" value="Chromosome"/>
</dbReference>
<evidence type="ECO:0000256" key="6">
    <source>
        <dbReference type="RuleBase" id="RU003345"/>
    </source>
</evidence>
<evidence type="ECO:0000256" key="1">
    <source>
        <dbReference type="ARBA" id="ARBA00009986"/>
    </source>
</evidence>
<evidence type="ECO:0000313" key="8">
    <source>
        <dbReference type="EMBL" id="WHP07216.1"/>
    </source>
</evidence>
<name>A0ABY8S719_9GAMM</name>
<dbReference type="Gene3D" id="3.40.309.10">
    <property type="entry name" value="Aldehyde Dehydrogenase, Chain A, domain 2"/>
    <property type="match status" value="1"/>
</dbReference>
<proteinExistence type="inferred from homology"/>
<dbReference type="RefSeq" id="WP_283268866.1">
    <property type="nucleotide sequence ID" value="NZ_CP125669.1"/>
</dbReference>
<keyword evidence="3" id="KW-0520">NAD</keyword>
<keyword evidence="2 4" id="KW-0560">Oxidoreductase</keyword>
<dbReference type="CDD" id="cd07133">
    <property type="entry name" value="ALDH_CALDH_CalB"/>
    <property type="match status" value="1"/>
</dbReference>
<dbReference type="PROSITE" id="PS00070">
    <property type="entry name" value="ALDEHYDE_DEHYDR_CYS"/>
    <property type="match status" value="1"/>
</dbReference>
<feature type="domain" description="Aldehyde dehydrogenase" evidence="7">
    <location>
        <begin position="17"/>
        <end position="449"/>
    </location>
</feature>
<protein>
    <recommendedName>
        <fullName evidence="4">Aldehyde dehydrogenase</fullName>
    </recommendedName>
</protein>
<dbReference type="InterPro" id="IPR012394">
    <property type="entry name" value="Aldehyde_DH_NAD(P)"/>
</dbReference>
<dbReference type="PANTHER" id="PTHR43570">
    <property type="entry name" value="ALDEHYDE DEHYDROGENASE"/>
    <property type="match status" value="1"/>
</dbReference>
<organism evidence="8 9">
    <name type="scientific">Acinetobacter corruptisaponis</name>
    <dbReference type="NCBI Taxonomy" id="3045147"/>
    <lineage>
        <taxon>Bacteria</taxon>
        <taxon>Pseudomonadati</taxon>
        <taxon>Pseudomonadota</taxon>
        <taxon>Gammaproteobacteria</taxon>
        <taxon>Moraxellales</taxon>
        <taxon>Moraxellaceae</taxon>
        <taxon>Acinetobacter</taxon>
    </lineage>
</organism>
<gene>
    <name evidence="8" type="ORF">QLH32_07110</name>
</gene>
<dbReference type="InterPro" id="IPR016160">
    <property type="entry name" value="Ald_DH_CS_CYS"/>
</dbReference>